<reference evidence="1" key="1">
    <citation type="submission" date="2022-06" db="EMBL/GenBank/DDBJ databases">
        <title>Phylogenomic reconstructions and comparative analyses of Kickxellomycotina fungi.</title>
        <authorList>
            <person name="Reynolds N.K."/>
            <person name="Stajich J.E."/>
            <person name="Barry K."/>
            <person name="Grigoriev I.V."/>
            <person name="Crous P."/>
            <person name="Smith M.E."/>
        </authorList>
    </citation>
    <scope>NUCLEOTIDE SEQUENCE</scope>
    <source>
        <strain evidence="1">RSA 2271</strain>
    </source>
</reference>
<protein>
    <submittedName>
        <fullName evidence="1">Uncharacterized protein</fullName>
    </submittedName>
</protein>
<keyword evidence="2" id="KW-1185">Reference proteome</keyword>
<dbReference type="EMBL" id="JAMZIH010009462">
    <property type="protein sequence ID" value="KAJ1670098.1"/>
    <property type="molecule type" value="Genomic_DNA"/>
</dbReference>
<name>A0ACC1H6H6_9FUNG</name>
<sequence>MDLSRLHEVVKQQKHYQEKLEEKLTDYIIKCSKWHKKNASKQQVTQPDSETEAKRTSPGTSPSGKDDSGGEDMNKEKAPKLQSVDEMMESIHEDLKELKKYNKRYRIMKHRFIAQKREEIEEYYQSLVKDSSEADVVGDGRSSSGDGGSSKMANEDDSMEEHDFITGFWNVSKECVKRFVKLGKLCSHHEDGGDGNVKFKAR</sequence>
<dbReference type="Proteomes" id="UP001145114">
    <property type="component" value="Unassembled WGS sequence"/>
</dbReference>
<proteinExistence type="predicted"/>
<comment type="caution">
    <text evidence="1">The sequence shown here is derived from an EMBL/GenBank/DDBJ whole genome shotgun (WGS) entry which is preliminary data.</text>
</comment>
<evidence type="ECO:0000313" key="1">
    <source>
        <dbReference type="EMBL" id="KAJ1670098.1"/>
    </source>
</evidence>
<accession>A0ACC1H6H6</accession>
<organism evidence="1 2">
    <name type="scientific">Spiromyces aspiralis</name>
    <dbReference type="NCBI Taxonomy" id="68401"/>
    <lineage>
        <taxon>Eukaryota</taxon>
        <taxon>Fungi</taxon>
        <taxon>Fungi incertae sedis</taxon>
        <taxon>Zoopagomycota</taxon>
        <taxon>Kickxellomycotina</taxon>
        <taxon>Kickxellomycetes</taxon>
        <taxon>Kickxellales</taxon>
        <taxon>Kickxellaceae</taxon>
        <taxon>Spiromyces</taxon>
    </lineage>
</organism>
<gene>
    <name evidence="1" type="ORF">EV182_008426</name>
</gene>
<feature type="non-terminal residue" evidence="1">
    <location>
        <position position="202"/>
    </location>
</feature>
<evidence type="ECO:0000313" key="2">
    <source>
        <dbReference type="Proteomes" id="UP001145114"/>
    </source>
</evidence>